<accession>A0A923HZ15</accession>
<keyword evidence="1" id="KW-0812">Transmembrane</keyword>
<dbReference type="InterPro" id="IPR036890">
    <property type="entry name" value="HATPase_C_sf"/>
</dbReference>
<dbReference type="CDD" id="cd16935">
    <property type="entry name" value="HATPase_AgrC-ComD-like"/>
    <property type="match status" value="1"/>
</dbReference>
<keyword evidence="4" id="KW-1185">Reference proteome</keyword>
<comment type="caution">
    <text evidence="3">The sequence shown here is derived from an EMBL/GenBank/DDBJ whole genome shotgun (WGS) entry which is preliminary data.</text>
</comment>
<feature type="transmembrane region" description="Helical" evidence="1">
    <location>
        <begin position="132"/>
        <end position="153"/>
    </location>
</feature>
<dbReference type="Gene3D" id="3.30.565.10">
    <property type="entry name" value="Histidine kinase-like ATPase, C-terminal domain"/>
    <property type="match status" value="1"/>
</dbReference>
<evidence type="ECO:0000313" key="3">
    <source>
        <dbReference type="EMBL" id="MBC3888611.1"/>
    </source>
</evidence>
<dbReference type="AlphaFoldDB" id="A0A923HZ15"/>
<reference evidence="3" key="2">
    <citation type="submission" date="2020-10" db="EMBL/GenBank/DDBJ databases">
        <title>Comparative genomics of the Acetobacterium genus.</title>
        <authorList>
            <person name="Marshall C."/>
            <person name="May H."/>
            <person name="Norman S."/>
        </authorList>
    </citation>
    <scope>NUCLEOTIDE SEQUENCE</scope>
    <source>
        <strain evidence="3">DER-2019</strain>
    </source>
</reference>
<name>A0A923HZ15_9FIRM</name>
<feature type="transmembrane region" description="Helical" evidence="1">
    <location>
        <begin position="38"/>
        <end position="63"/>
    </location>
</feature>
<dbReference type="RefSeq" id="WP_148568096.1">
    <property type="nucleotide sequence ID" value="NZ_RXYA01000014.1"/>
</dbReference>
<dbReference type="SUPFAM" id="SSF55874">
    <property type="entry name" value="ATPase domain of HSP90 chaperone/DNA topoisomerase II/histidine kinase"/>
    <property type="match status" value="1"/>
</dbReference>
<feature type="transmembrane region" description="Helical" evidence="1">
    <location>
        <begin position="95"/>
        <end position="120"/>
    </location>
</feature>
<dbReference type="Pfam" id="PF14501">
    <property type="entry name" value="HATPase_c_5"/>
    <property type="match status" value="1"/>
</dbReference>
<dbReference type="OrthoDB" id="3173688at2"/>
<dbReference type="PANTHER" id="PTHR40448:SF1">
    <property type="entry name" value="TWO-COMPONENT SENSOR HISTIDINE KINASE"/>
    <property type="match status" value="1"/>
</dbReference>
<feature type="transmembrane region" description="Helical" evidence="1">
    <location>
        <begin position="69"/>
        <end position="88"/>
    </location>
</feature>
<dbReference type="PANTHER" id="PTHR40448">
    <property type="entry name" value="TWO-COMPONENT SENSOR HISTIDINE KINASE"/>
    <property type="match status" value="1"/>
</dbReference>
<gene>
    <name evidence="3" type="ORF">GH810_09850</name>
</gene>
<keyword evidence="1" id="KW-1133">Transmembrane helix</keyword>
<organism evidence="3 4">
    <name type="scientific">Acetobacterium paludosum</name>
    <dbReference type="NCBI Taxonomy" id="52693"/>
    <lineage>
        <taxon>Bacteria</taxon>
        <taxon>Bacillati</taxon>
        <taxon>Bacillota</taxon>
        <taxon>Clostridia</taxon>
        <taxon>Eubacteriales</taxon>
        <taxon>Eubacteriaceae</taxon>
        <taxon>Acetobacterium</taxon>
    </lineage>
</organism>
<evidence type="ECO:0000313" key="4">
    <source>
        <dbReference type="Proteomes" id="UP000616595"/>
    </source>
</evidence>
<reference evidence="3" key="1">
    <citation type="submission" date="2019-10" db="EMBL/GenBank/DDBJ databases">
        <authorList>
            <person name="Ross D.E."/>
            <person name="Gulliver D."/>
        </authorList>
    </citation>
    <scope>NUCLEOTIDE SEQUENCE</scope>
    <source>
        <strain evidence="3">DER-2019</strain>
    </source>
</reference>
<evidence type="ECO:0000256" key="1">
    <source>
        <dbReference type="SAM" id="Phobius"/>
    </source>
</evidence>
<dbReference type="EMBL" id="WJBD01000010">
    <property type="protein sequence ID" value="MBC3888611.1"/>
    <property type="molecule type" value="Genomic_DNA"/>
</dbReference>
<feature type="domain" description="Sensor histidine kinase NatK-like C-terminal" evidence="2">
    <location>
        <begin position="341"/>
        <end position="443"/>
    </location>
</feature>
<dbReference type="InterPro" id="IPR032834">
    <property type="entry name" value="NatK-like_C"/>
</dbReference>
<feature type="transmembrane region" description="Helical" evidence="1">
    <location>
        <begin position="165"/>
        <end position="183"/>
    </location>
</feature>
<feature type="transmembrane region" description="Helical" evidence="1">
    <location>
        <begin position="12"/>
        <end position="31"/>
    </location>
</feature>
<dbReference type="Proteomes" id="UP000616595">
    <property type="component" value="Unassembled WGS sequence"/>
</dbReference>
<keyword evidence="1" id="KW-0472">Membrane</keyword>
<sequence>MIYLTHVWEMIWHNPGTVTVAIGGMLLYFCFLRPRWKWWLYPTMLTLTFFSLPLLTVLFAAVFHQPSSYSVLMSGLGYWIDIMVLIAFREDLGAMMAFLFTQGILNRLFTFCGFILHIPLSTAVGGDLETGMSAALMLVVMYTVILLLSWLVLREKGRRLIQTELPRHNWFALAGFALSAKLIIDFCSDYAFELNPYSDIKIIWAMIAVCLFSLAVLVLYLYNMISTMKHLELKSASNRLVFEKEAQQRYYEAQLHNQEELHRMKHDMNGHLSTVAQLLKENNRDEAVHYLDSLGDYAESHQKKLYSDDPYLNAVVTNYAALFWANNTTFEYDIQAGRMVLNQVEMCMALNNALQNALEASLKLLPEQRSVQLQIKTKQRRFLFRVTNRFNNEIIMNGKVPQSTKKTPGHGYGLLSIRDAAESLGGFITCNIEGDLFVLDVSI</sequence>
<protein>
    <submittedName>
        <fullName evidence="3">GHKL domain-containing protein</fullName>
    </submittedName>
</protein>
<feature type="transmembrane region" description="Helical" evidence="1">
    <location>
        <begin position="203"/>
        <end position="222"/>
    </location>
</feature>
<evidence type="ECO:0000259" key="2">
    <source>
        <dbReference type="Pfam" id="PF14501"/>
    </source>
</evidence>
<proteinExistence type="predicted"/>
<dbReference type="GO" id="GO:0042802">
    <property type="term" value="F:identical protein binding"/>
    <property type="evidence" value="ECO:0007669"/>
    <property type="project" value="TreeGrafter"/>
</dbReference>